<keyword evidence="2" id="KW-1185">Reference proteome</keyword>
<protein>
    <submittedName>
        <fullName evidence="1">Uncharacterized protein</fullName>
    </submittedName>
</protein>
<dbReference type="AlphaFoldDB" id="A0AAN9MDM3"/>
<dbReference type="Proteomes" id="UP001367508">
    <property type="component" value="Unassembled WGS sequence"/>
</dbReference>
<name>A0AAN9MDM3_CANGL</name>
<proteinExistence type="predicted"/>
<evidence type="ECO:0000313" key="1">
    <source>
        <dbReference type="EMBL" id="KAK7350017.1"/>
    </source>
</evidence>
<organism evidence="1 2">
    <name type="scientific">Canavalia gladiata</name>
    <name type="common">Sword bean</name>
    <name type="synonym">Dolichos gladiatus</name>
    <dbReference type="NCBI Taxonomy" id="3824"/>
    <lineage>
        <taxon>Eukaryota</taxon>
        <taxon>Viridiplantae</taxon>
        <taxon>Streptophyta</taxon>
        <taxon>Embryophyta</taxon>
        <taxon>Tracheophyta</taxon>
        <taxon>Spermatophyta</taxon>
        <taxon>Magnoliopsida</taxon>
        <taxon>eudicotyledons</taxon>
        <taxon>Gunneridae</taxon>
        <taxon>Pentapetalae</taxon>
        <taxon>rosids</taxon>
        <taxon>fabids</taxon>
        <taxon>Fabales</taxon>
        <taxon>Fabaceae</taxon>
        <taxon>Papilionoideae</taxon>
        <taxon>50 kb inversion clade</taxon>
        <taxon>NPAAA clade</taxon>
        <taxon>indigoferoid/millettioid clade</taxon>
        <taxon>Phaseoleae</taxon>
        <taxon>Canavalia</taxon>
    </lineage>
</organism>
<sequence>MVSWLHIHGLNLKGYIYKITAKGKRHLISTSSWQDFRMLDTAQHNMHATVGLLPLAWILRNPFVICRHKTSGFSQPHIDLLRRIANAITELAHEILASRHLEDGIPFLVGWLEFNDTKVQRVAKGHFDAGNQLIESWNKELRSCACESYVQKPRRNISSSVIDSSAYSAISFSSKAYRNQIYSF</sequence>
<comment type="caution">
    <text evidence="1">The sequence shown here is derived from an EMBL/GenBank/DDBJ whole genome shotgun (WGS) entry which is preliminary data.</text>
</comment>
<dbReference type="EMBL" id="JAYMYQ010000002">
    <property type="protein sequence ID" value="KAK7350017.1"/>
    <property type="molecule type" value="Genomic_DNA"/>
</dbReference>
<reference evidence="1 2" key="1">
    <citation type="submission" date="2024-01" db="EMBL/GenBank/DDBJ databases">
        <title>The genomes of 5 underutilized Papilionoideae crops provide insights into root nodulation and disease resistanc.</title>
        <authorList>
            <person name="Jiang F."/>
        </authorList>
    </citation>
    <scope>NUCLEOTIDE SEQUENCE [LARGE SCALE GENOMIC DNA]</scope>
    <source>
        <strain evidence="1">LVBAO_FW01</strain>
        <tissue evidence="1">Leaves</tissue>
    </source>
</reference>
<accession>A0AAN9MDM3</accession>
<gene>
    <name evidence="1" type="ORF">VNO77_08032</name>
</gene>
<evidence type="ECO:0000313" key="2">
    <source>
        <dbReference type="Proteomes" id="UP001367508"/>
    </source>
</evidence>